<evidence type="ECO:0000256" key="1">
    <source>
        <dbReference type="SAM" id="MobiDB-lite"/>
    </source>
</evidence>
<dbReference type="InterPro" id="IPR019441">
    <property type="entry name" value="FMP27/BLTP2/Hobbit_GFWDK_RBG"/>
</dbReference>
<feature type="compositionally biased region" description="Low complexity" evidence="1">
    <location>
        <begin position="2483"/>
        <end position="2493"/>
    </location>
</feature>
<feature type="region of interest" description="Disordered" evidence="1">
    <location>
        <begin position="2641"/>
        <end position="2730"/>
    </location>
</feature>
<feature type="compositionally biased region" description="Polar residues" evidence="1">
    <location>
        <begin position="2397"/>
        <end position="2412"/>
    </location>
</feature>
<reference evidence="4" key="1">
    <citation type="submission" date="2020-05" db="EMBL/GenBank/DDBJ databases">
        <title>Phylogenomic resolution of chytrid fungi.</title>
        <authorList>
            <person name="Stajich J.E."/>
            <person name="Amses K."/>
            <person name="Simmons R."/>
            <person name="Seto K."/>
            <person name="Myers J."/>
            <person name="Bonds A."/>
            <person name="Quandt C.A."/>
            <person name="Barry K."/>
            <person name="Liu P."/>
            <person name="Grigoriev I."/>
            <person name="Longcore J.E."/>
            <person name="James T.Y."/>
        </authorList>
    </citation>
    <scope>NUCLEOTIDE SEQUENCE</scope>
    <source>
        <strain evidence="4">JEL0379</strain>
    </source>
</reference>
<dbReference type="Proteomes" id="UP001212152">
    <property type="component" value="Unassembled WGS sequence"/>
</dbReference>
<feature type="region of interest" description="Disordered" evidence="1">
    <location>
        <begin position="1826"/>
        <end position="1846"/>
    </location>
</feature>
<dbReference type="PANTHER" id="PTHR15678">
    <property type="entry name" value="ANTIGEN MLAA-22-RELATED"/>
    <property type="match status" value="1"/>
</dbReference>
<name>A0AAD5XUR4_9FUNG</name>
<feature type="region of interest" description="Disordered" evidence="1">
    <location>
        <begin position="2616"/>
        <end position="2635"/>
    </location>
</feature>
<dbReference type="PANTHER" id="PTHR15678:SF6">
    <property type="entry name" value="BRIDGE-LIKE LIPID TRANSFER PROTEIN FAMILY MEMBER 2"/>
    <property type="match status" value="1"/>
</dbReference>
<gene>
    <name evidence="4" type="ORF">HDU87_002610</name>
</gene>
<dbReference type="Pfam" id="PF10344">
    <property type="entry name" value="Hobbit"/>
    <property type="match status" value="1"/>
</dbReference>
<comment type="caution">
    <text evidence="4">The sequence shown here is derived from an EMBL/GenBank/DDBJ whole genome shotgun (WGS) entry which is preliminary data.</text>
</comment>
<feature type="compositionally biased region" description="Basic and acidic residues" evidence="1">
    <location>
        <begin position="2371"/>
        <end position="2396"/>
    </location>
</feature>
<feature type="compositionally biased region" description="Low complexity" evidence="1">
    <location>
        <begin position="2435"/>
        <end position="2447"/>
    </location>
</feature>
<keyword evidence="5" id="KW-1185">Reference proteome</keyword>
<evidence type="ECO:0000259" key="3">
    <source>
        <dbReference type="SMART" id="SM01216"/>
    </source>
</evidence>
<feature type="domain" description="FMP27 WPPW motif-containing RBG unit" evidence="3">
    <location>
        <begin position="1530"/>
        <end position="2053"/>
    </location>
</feature>
<dbReference type="InterPro" id="IPR019449">
    <property type="entry name" value="FMP27_WPPW_RBG"/>
</dbReference>
<evidence type="ECO:0000313" key="5">
    <source>
        <dbReference type="Proteomes" id="UP001212152"/>
    </source>
</evidence>
<dbReference type="SMART" id="SM01214">
    <property type="entry name" value="Fmp27_GFWDK"/>
    <property type="match status" value="1"/>
</dbReference>
<dbReference type="InterPro" id="IPR045167">
    <property type="entry name" value="Hobbit"/>
</dbReference>
<sequence length="2730" mass="305016">MPTFTAVLVTTALVIATWFLYTFVLSGITTRYGLSIEKIRPTFLSDITYRPLEPRSPSRDSASKRPALALASVQVESLWMEFHRPTENRRSWISVRVAGPTIVFENYGTDAHKRPQKRAKLPKGLILRIVLDKLGRVLRNGVIRIVFHVFDARIDRLQVLVLESDGRVALRYFQEYLALTLHSKLEPSEPPASAPKGKGRHQKPNVRIELAISPCEVTSSSRDSETPSQLFVLDSSSSITFTAHATVLGRVGVPSLDVRINGMSVACSEIARLARQFSPLNSTEESDPNCEVETPPWDDEAKDLIASHLHMLQSKLLELTDIRPTVQFHVSKTTLSFEDSGFVRELSRNTQAPLALVIMEEITYNADTIAPSAEPGLVFHRLAVKGIYVDICHLPFLRQTTCQAFSASMISLEMKIPVACPLPKDRRASRTERFIPPLALNPVLKLHLELPRVLLSDHLIAWLIDESRHRPRTPVKRRWPRPAHLASITRRHWMMDRIFRSYRPTIEVTVADPALVVQILGYDVDGPESERAFLMLSVEDISLRATVSARALSDPDLNKAVSTDSLMVAEVTLALRSIQVSGTKGSVDEMARGFPEAYDVLAFMESVDVTSQIAPPTTPSADAFIVHFNLNCDVGQASVDLSQLPKSEHLDYFQLVARITSLRRRPRPKAHTVTVPDPHPVIAVTSYLQVSTASIGVLFVGEDQSKATFFEVQSIAWARSAYHAKETTGGDGLRLLLSSRLEINSIGVRSSGAFEPNGDYSSMREQFFVGEYVDVCLQSRRIHVFTAGDEDGTGKSVPTITTDEIISNLSLRAVFVALKSALYIVKLVKLFDFERKQRAVDIDCDRNPDRTLVEIAVDSVIIYLLLPEDVPLRVSIEGLDVRLDAAHGTEITTEAVGVEVKSDETKMEYAQLLGLQTLNIGVKTDSPEGDHRKRHKTITVGIGDVRAFVPYAFKMFNVIENAINLQKAIKELAHTELGTRAARSCSSRGRTRLNAHIPTVLVKVAAITLELEDDPFESILSRNYMLGMEQQEGRLARDKAFQNKAAALRHIEEKKFGSIVMGARQSPEVESAWWMLQEFNSRAWIAISQGAKQGASVPPPLMTATFTNLLVSLTVPTLPADTIEESLNLMDPTTPPHALYAELVPRYLVLSLDEVTLQIRDYSLPLVHIPKTRISKWTTQGLLIIAEQALQTESKRSVSLPLRMPSSEQIIVTRAVNPTKLYTSFETTITNDATVLFCWGASTEPGIADMMGVFDNFTKPNVDPSAPIGWWDKLRLIAHGHNVIHITGGGDVKFRMLGSCSPYFNALKHWGTEGLAICLRDGIRIDINGSNVPGEDVTIESGELALSLPASSSKEADCSDGELDDTIASFAGGIKVALGFDFFLHRPGKGGDLSKVTKRTHAEIALRAPEFCSADELQMWDSFKGFRTRSIHVTINIESPRPFYASLPEPLNALSLTMETLSRFFTFTQVYQSVLTSLPIRRGKLFQEAGPGPSKQKLGRVIGTIRLITCIYPLLAGFVAEPRERDWGVGFRCRAEQMNVDMTLVQRVIRQRRPKEELLKRKSATKWLLSTSEIELIEVEARAVASGSIEDAKKDLAMDGSASPAGEGDSDSDDHDWYFASDYARNGGEYDIKMVPFAWAPRIIYFKRNDANTSSAHDSMRARRDIYSIQKTLFKSRMREIEASIRHYLDVQKGLEYRMAVFFDDSLRQQSQIIVEKMAVLHEKKVVIEQYIRDCQKKMDVAANPDSATNGRAEPKLPASALFKHHFIVHNVNLLWKKDVRNILFQMITLQQRRLAIKYCLSNTATRVMTQLVTSVAEKRIILDPMENFDPDRPPDTPKAAPPPVTKNSTMEVLNMDANGARKLLAKLLNEVDTSFTVANESSVEDDGMAHSPSSEVHTAAIASSKRSYVASRDPESPDYVAENQTFESEYIVVLIHPQVNLEAESKDDPTHLESVVVAAESMQLRSVLILDARASNSQNMDENADRNEEIIKSRMVLKIQDAQLFVTRLADIAVAPEFDLDNIVMHRAGTTAATGHGGMSTPWPVWVPIECLIDHSSHSGHLHRVVERISASFNRDVPNPLYLKGDNATSDPESTQTIYMNFPTFSISANAAQYMVIHDVIENLLVYKDSVKGEYAEKLKKMLLVLEQMEDLRKVQETVVALQQKIRQADVFLKCGGGNGPEAHSQHSDEVVAARRLEILRHLAQYQDELVIIIHALKAMQMLEQKKKSAAVSLQTSIRVEKMVWLMVHDDDMPLCEWALEKAQFSFVQHEDQSSINTLHIDQLHLENHMSAPQNAFKEVIAPYNPDKRDVDFTRHKMIRVYWREMAPVAGIKVVDHFEVNIFPLLIQVTYDMVKEIIYYLFPEKKARAAAKDPHHQAPTATDDRLSRRFPRSDSSDQLTVRSAKSISSEHTAAAMMRRHSSISMDEMSTGAHSSRASSASESEVSPQLDRKRIFKTSAFSNYGHSRSGSGRSENRDDDDGTPTSTTGRDSPISPKPTRRSTTKLNELKQMQARASQNRSFIYIKMPGAQHCLSYRGSKEKNIEDLFMFAFKMPTLEFRNKTWTWLDFLDAVKKEALRAVLANTGALVREKLFQKRRTNAAQAEHAAVNMPDTHLLAAPPLPQGATAPSLSATDPATASSIFSASSSTGSKPSKFNPARSMFSKTARKESEKDKEKEKEHAKKPKAQDLIHGHHTQPLQPLHDAEKQIKSKKHTKEPSTELLFEIGEDD</sequence>
<feature type="compositionally biased region" description="Polar residues" evidence="1">
    <location>
        <begin position="2459"/>
        <end position="2473"/>
    </location>
</feature>
<organism evidence="4 5">
    <name type="scientific">Geranomyces variabilis</name>
    <dbReference type="NCBI Taxonomy" id="109894"/>
    <lineage>
        <taxon>Eukaryota</taxon>
        <taxon>Fungi</taxon>
        <taxon>Fungi incertae sedis</taxon>
        <taxon>Chytridiomycota</taxon>
        <taxon>Chytridiomycota incertae sedis</taxon>
        <taxon>Chytridiomycetes</taxon>
        <taxon>Spizellomycetales</taxon>
        <taxon>Powellomycetaceae</taxon>
        <taxon>Geranomyces</taxon>
    </lineage>
</organism>
<feature type="compositionally biased region" description="Low complexity" evidence="1">
    <location>
        <begin position="2641"/>
        <end position="2654"/>
    </location>
</feature>
<dbReference type="SMART" id="SM01216">
    <property type="entry name" value="Fmp27_WPPW"/>
    <property type="match status" value="1"/>
</dbReference>
<protein>
    <submittedName>
        <fullName evidence="4">Uncharacterized protein</fullName>
    </submittedName>
</protein>
<feature type="region of interest" description="Disordered" evidence="1">
    <location>
        <begin position="2371"/>
        <end position="2512"/>
    </location>
</feature>
<feature type="compositionally biased region" description="Basic and acidic residues" evidence="1">
    <location>
        <begin position="2667"/>
        <end position="2692"/>
    </location>
</feature>
<accession>A0AAD5XUR4</accession>
<proteinExistence type="predicted"/>
<evidence type="ECO:0000313" key="4">
    <source>
        <dbReference type="EMBL" id="KAJ3185044.1"/>
    </source>
</evidence>
<dbReference type="EMBL" id="JADGJQ010000002">
    <property type="protein sequence ID" value="KAJ3185044.1"/>
    <property type="molecule type" value="Genomic_DNA"/>
</dbReference>
<evidence type="ECO:0000259" key="2">
    <source>
        <dbReference type="SMART" id="SM01214"/>
    </source>
</evidence>
<feature type="domain" description="FMP27/BLTP2/Hobbit GFWDK motif-containing RBG unit" evidence="2">
    <location>
        <begin position="1161"/>
        <end position="1305"/>
    </location>
</feature>